<dbReference type="EMBL" id="MCFL01000025">
    <property type="protein sequence ID" value="ORZ34904.1"/>
    <property type="molecule type" value="Genomic_DNA"/>
</dbReference>
<evidence type="ECO:0000256" key="1">
    <source>
        <dbReference type="ARBA" id="ARBA00011073"/>
    </source>
</evidence>
<dbReference type="Gene3D" id="3.40.50.200">
    <property type="entry name" value="Peptidase S8/S53 domain"/>
    <property type="match status" value="1"/>
</dbReference>
<comment type="caution">
    <text evidence="7">The sequence shown here is derived from an EMBL/GenBank/DDBJ whole genome shotgun (WGS) entry which is preliminary data.</text>
</comment>
<evidence type="ECO:0000256" key="4">
    <source>
        <dbReference type="ARBA" id="ARBA00022825"/>
    </source>
</evidence>
<dbReference type="GO" id="GO:0004252">
    <property type="term" value="F:serine-type endopeptidase activity"/>
    <property type="evidence" value="ECO:0007669"/>
    <property type="project" value="InterPro"/>
</dbReference>
<evidence type="ECO:0000256" key="3">
    <source>
        <dbReference type="ARBA" id="ARBA00022801"/>
    </source>
</evidence>
<organism evidence="7 8">
    <name type="scientific">Catenaria anguillulae PL171</name>
    <dbReference type="NCBI Taxonomy" id="765915"/>
    <lineage>
        <taxon>Eukaryota</taxon>
        <taxon>Fungi</taxon>
        <taxon>Fungi incertae sedis</taxon>
        <taxon>Blastocladiomycota</taxon>
        <taxon>Blastocladiomycetes</taxon>
        <taxon>Blastocladiales</taxon>
        <taxon>Catenariaceae</taxon>
        <taxon>Catenaria</taxon>
    </lineage>
</organism>
<dbReference type="GO" id="GO:0006508">
    <property type="term" value="P:proteolysis"/>
    <property type="evidence" value="ECO:0007669"/>
    <property type="project" value="UniProtKB-KW"/>
</dbReference>
<feature type="domain" description="Peptidase S8/S53" evidence="6">
    <location>
        <begin position="13"/>
        <end position="160"/>
    </location>
</feature>
<dbReference type="PROSITE" id="PS00138">
    <property type="entry name" value="SUBTILASE_SER"/>
    <property type="match status" value="1"/>
</dbReference>
<dbReference type="InterPro" id="IPR000209">
    <property type="entry name" value="Peptidase_S8/S53_dom"/>
</dbReference>
<dbReference type="OrthoDB" id="206201at2759"/>
<dbReference type="PROSITE" id="PS51892">
    <property type="entry name" value="SUBTILASE"/>
    <property type="match status" value="1"/>
</dbReference>
<evidence type="ECO:0000313" key="8">
    <source>
        <dbReference type="Proteomes" id="UP000193411"/>
    </source>
</evidence>
<dbReference type="AlphaFoldDB" id="A0A1Y2HLQ7"/>
<evidence type="ECO:0000256" key="2">
    <source>
        <dbReference type="ARBA" id="ARBA00022670"/>
    </source>
</evidence>
<keyword evidence="4" id="KW-0720">Serine protease</keyword>
<dbReference type="STRING" id="765915.A0A1Y2HLQ7"/>
<name>A0A1Y2HLQ7_9FUNG</name>
<dbReference type="Proteomes" id="UP000193411">
    <property type="component" value="Unassembled WGS sequence"/>
</dbReference>
<evidence type="ECO:0000313" key="7">
    <source>
        <dbReference type="EMBL" id="ORZ34904.1"/>
    </source>
</evidence>
<keyword evidence="3" id="KW-0378">Hydrolase</keyword>
<keyword evidence="8" id="KW-1185">Reference proteome</keyword>
<gene>
    <name evidence="7" type="ORF">BCR44DRAFT_1435378</name>
</gene>
<dbReference type="InterPro" id="IPR036852">
    <property type="entry name" value="Peptidase_S8/S53_dom_sf"/>
</dbReference>
<reference evidence="7 8" key="1">
    <citation type="submission" date="2016-07" db="EMBL/GenBank/DDBJ databases">
        <title>Pervasive Adenine N6-methylation of Active Genes in Fungi.</title>
        <authorList>
            <consortium name="DOE Joint Genome Institute"/>
            <person name="Mondo S.J."/>
            <person name="Dannebaum R.O."/>
            <person name="Kuo R.C."/>
            <person name="Labutti K."/>
            <person name="Haridas S."/>
            <person name="Kuo A."/>
            <person name="Salamov A."/>
            <person name="Ahrendt S.R."/>
            <person name="Lipzen A."/>
            <person name="Sullivan W."/>
            <person name="Andreopoulos W.B."/>
            <person name="Clum A."/>
            <person name="Lindquist E."/>
            <person name="Daum C."/>
            <person name="Ramamoorthy G.K."/>
            <person name="Gryganskyi A."/>
            <person name="Culley D."/>
            <person name="Magnuson J.K."/>
            <person name="James T.Y."/>
            <person name="O'Malley M.A."/>
            <person name="Stajich J.E."/>
            <person name="Spatafora J.W."/>
            <person name="Visel A."/>
            <person name="Grigoriev I.V."/>
        </authorList>
    </citation>
    <scope>NUCLEOTIDE SEQUENCE [LARGE SCALE GENOMIC DNA]</scope>
    <source>
        <strain evidence="7 8">PL171</strain>
    </source>
</reference>
<comment type="caution">
    <text evidence="5">Lacks conserved residue(s) required for the propagation of feature annotation.</text>
</comment>
<accession>A0A1Y2HLQ7</accession>
<protein>
    <submittedName>
        <fullName evidence="7">Peptidase S8/S53 domain-containing protein</fullName>
    </submittedName>
</protein>
<evidence type="ECO:0000259" key="6">
    <source>
        <dbReference type="Pfam" id="PF00082"/>
    </source>
</evidence>
<dbReference type="InterPro" id="IPR050131">
    <property type="entry name" value="Peptidase_S8_subtilisin-like"/>
</dbReference>
<dbReference type="PANTHER" id="PTHR43806">
    <property type="entry name" value="PEPTIDASE S8"/>
    <property type="match status" value="1"/>
</dbReference>
<keyword evidence="2" id="KW-0645">Protease</keyword>
<dbReference type="Pfam" id="PF00082">
    <property type="entry name" value="Peptidase_S8"/>
    <property type="match status" value="1"/>
</dbReference>
<evidence type="ECO:0000256" key="5">
    <source>
        <dbReference type="PROSITE-ProRule" id="PRU01240"/>
    </source>
</evidence>
<dbReference type="GO" id="GO:0005615">
    <property type="term" value="C:extracellular space"/>
    <property type="evidence" value="ECO:0007669"/>
    <property type="project" value="TreeGrafter"/>
</dbReference>
<proteinExistence type="inferred from homology"/>
<sequence>MGRQYGVSKLAKAISVKTVGSDAAKRTVVANASVGSDADDDVNAAAVAAVQAGVVVVTAAGNNQRDACLESPGVVPDVLTVAASSDRDRLEYVSNWGRCVDIVAPGSSVMSASKNGGSEVRTGTSFAAPHVAGAAALILAENPSLTPKQVAEQLLAKASQGVLDRKGLRGTPNVLLRV</sequence>
<dbReference type="PANTHER" id="PTHR43806:SF11">
    <property type="entry name" value="CEREVISIN-RELATED"/>
    <property type="match status" value="1"/>
</dbReference>
<comment type="similarity">
    <text evidence="1 5">Belongs to the peptidase S8 family.</text>
</comment>
<dbReference type="InterPro" id="IPR023828">
    <property type="entry name" value="Peptidase_S8_Ser-AS"/>
</dbReference>
<dbReference type="SUPFAM" id="SSF52743">
    <property type="entry name" value="Subtilisin-like"/>
    <property type="match status" value="1"/>
</dbReference>